<keyword evidence="1" id="KW-1133">Transmembrane helix</keyword>
<keyword evidence="1" id="KW-0472">Membrane</keyword>
<dbReference type="Proteomes" id="UP000177682">
    <property type="component" value="Unassembled WGS sequence"/>
</dbReference>
<proteinExistence type="predicted"/>
<evidence type="ECO:0000256" key="1">
    <source>
        <dbReference type="SAM" id="Phobius"/>
    </source>
</evidence>
<evidence type="ECO:0000313" key="2">
    <source>
        <dbReference type="EMBL" id="OGE90224.1"/>
    </source>
</evidence>
<feature type="transmembrane region" description="Helical" evidence="1">
    <location>
        <begin position="14"/>
        <end position="33"/>
    </location>
</feature>
<dbReference type="EMBL" id="MFEY01000007">
    <property type="protein sequence ID" value="OGE90224.1"/>
    <property type="molecule type" value="Genomic_DNA"/>
</dbReference>
<gene>
    <name evidence="2" type="ORF">A3E29_03945</name>
</gene>
<keyword evidence="1" id="KW-0812">Transmembrane</keyword>
<reference evidence="2 3" key="1">
    <citation type="journal article" date="2016" name="Nat. Commun.">
        <title>Thousands of microbial genomes shed light on interconnected biogeochemical processes in an aquifer system.</title>
        <authorList>
            <person name="Anantharaman K."/>
            <person name="Brown C.T."/>
            <person name="Hug L.A."/>
            <person name="Sharon I."/>
            <person name="Castelle C.J."/>
            <person name="Probst A.J."/>
            <person name="Thomas B.C."/>
            <person name="Singh A."/>
            <person name="Wilkins M.J."/>
            <person name="Karaoz U."/>
            <person name="Brodie E.L."/>
            <person name="Williams K.H."/>
            <person name="Hubbard S.S."/>
            <person name="Banfield J.F."/>
        </authorList>
    </citation>
    <scope>NUCLEOTIDE SEQUENCE [LARGE SCALE GENOMIC DNA]</scope>
</reference>
<organism evidence="2 3">
    <name type="scientific">Candidatus Doudnabacteria bacterium RIFCSPHIGHO2_12_FULL_48_16</name>
    <dbReference type="NCBI Taxonomy" id="1817838"/>
    <lineage>
        <taxon>Bacteria</taxon>
        <taxon>Candidatus Doudnaibacteriota</taxon>
    </lineage>
</organism>
<protein>
    <submittedName>
        <fullName evidence="2">Uncharacterized protein</fullName>
    </submittedName>
</protein>
<comment type="caution">
    <text evidence="2">The sequence shown here is derived from an EMBL/GenBank/DDBJ whole genome shotgun (WGS) entry which is preliminary data.</text>
</comment>
<name>A0A1F5PK94_9BACT</name>
<accession>A0A1F5PK94</accession>
<sequence length="84" mass="9010">MVIHLWSTVKKHRILAICLLSQSAGLGVAYAVSAHQDFFAPRKSLVVGVLVAWLVLHMLAVSWAAAATNPEIGESDGYDIPPPC</sequence>
<dbReference type="AlphaFoldDB" id="A0A1F5PK94"/>
<evidence type="ECO:0000313" key="3">
    <source>
        <dbReference type="Proteomes" id="UP000177682"/>
    </source>
</evidence>
<feature type="transmembrane region" description="Helical" evidence="1">
    <location>
        <begin position="45"/>
        <end position="66"/>
    </location>
</feature>